<accession>A0A1E3PLS9</accession>
<name>A0A1E3PLS9_9ASCO</name>
<reference evidence="3 4" key="1">
    <citation type="journal article" date="2016" name="Proc. Natl. Acad. Sci. U.S.A.">
        <title>Comparative genomics of biotechnologically important yeasts.</title>
        <authorList>
            <person name="Riley R."/>
            <person name="Haridas S."/>
            <person name="Wolfe K.H."/>
            <person name="Lopes M.R."/>
            <person name="Hittinger C.T."/>
            <person name="Goeker M."/>
            <person name="Salamov A.A."/>
            <person name="Wisecaver J.H."/>
            <person name="Long T.M."/>
            <person name="Calvey C.H."/>
            <person name="Aerts A.L."/>
            <person name="Barry K.W."/>
            <person name="Choi C."/>
            <person name="Clum A."/>
            <person name="Coughlan A.Y."/>
            <person name="Deshpande S."/>
            <person name="Douglass A.P."/>
            <person name="Hanson S.J."/>
            <person name="Klenk H.-P."/>
            <person name="LaButti K.M."/>
            <person name="Lapidus A."/>
            <person name="Lindquist E.A."/>
            <person name="Lipzen A.M."/>
            <person name="Meier-Kolthoff J.P."/>
            <person name="Ohm R.A."/>
            <person name="Otillar R.P."/>
            <person name="Pangilinan J.L."/>
            <person name="Peng Y."/>
            <person name="Rokas A."/>
            <person name="Rosa C.A."/>
            <person name="Scheuner C."/>
            <person name="Sibirny A.A."/>
            <person name="Slot J.C."/>
            <person name="Stielow J.B."/>
            <person name="Sun H."/>
            <person name="Kurtzman C.P."/>
            <person name="Blackwell M."/>
            <person name="Grigoriev I.V."/>
            <person name="Jeffries T.W."/>
        </authorList>
    </citation>
    <scope>NUCLEOTIDE SEQUENCE [LARGE SCALE GENOMIC DNA]</scope>
    <source>
        <strain evidence="3 4">DSM 6958</strain>
    </source>
</reference>
<dbReference type="PROSITE" id="PS50003">
    <property type="entry name" value="PH_DOMAIN"/>
    <property type="match status" value="1"/>
</dbReference>
<dbReference type="GO" id="GO:0005802">
    <property type="term" value="C:trans-Golgi network"/>
    <property type="evidence" value="ECO:0007669"/>
    <property type="project" value="TreeGrafter"/>
</dbReference>
<dbReference type="Proteomes" id="UP000095009">
    <property type="component" value="Unassembled WGS sequence"/>
</dbReference>
<feature type="non-terminal residue" evidence="3">
    <location>
        <position position="1"/>
    </location>
</feature>
<dbReference type="OrthoDB" id="73680at2759"/>
<evidence type="ECO:0000259" key="2">
    <source>
        <dbReference type="PROSITE" id="PS50003"/>
    </source>
</evidence>
<dbReference type="GO" id="GO:0001881">
    <property type="term" value="P:receptor recycling"/>
    <property type="evidence" value="ECO:0007669"/>
    <property type="project" value="TreeGrafter"/>
</dbReference>
<dbReference type="GO" id="GO:0005829">
    <property type="term" value="C:cytosol"/>
    <property type="evidence" value="ECO:0007669"/>
    <property type="project" value="GOC"/>
</dbReference>
<sequence length="144" mass="15813">KTADYAGWISKKGSGVGTWRSRYFTLHNTRLSYFVSLNDTKERGLIDITAHKVLPLNQNEDKLISIYAASTGSGKYCFKLVPPGPGSKKGVTFTAPRTHYFAVDSKVEMRAWMGALIKATIDRDESVPAISSCVTPTVSLPRAK</sequence>
<evidence type="ECO:0000313" key="4">
    <source>
        <dbReference type="Proteomes" id="UP000095009"/>
    </source>
</evidence>
<dbReference type="PANTHER" id="PTHR22902:SF27">
    <property type="entry name" value="PLECKSTRIN HOMOLOGY DOMAIN-CONTAINING FAMILY A MEMBER 3"/>
    <property type="match status" value="1"/>
</dbReference>
<dbReference type="GO" id="GO:0005769">
    <property type="term" value="C:early endosome"/>
    <property type="evidence" value="ECO:0007669"/>
    <property type="project" value="TreeGrafter"/>
</dbReference>
<dbReference type="CDD" id="cd13316">
    <property type="entry name" value="PH_Boi"/>
    <property type="match status" value="1"/>
</dbReference>
<dbReference type="AlphaFoldDB" id="A0A1E3PLS9"/>
<dbReference type="STRING" id="857566.A0A1E3PLS9"/>
<dbReference type="InterPro" id="IPR011993">
    <property type="entry name" value="PH-like_dom_sf"/>
</dbReference>
<dbReference type="Gene3D" id="2.30.29.30">
    <property type="entry name" value="Pleckstrin-homology domain (PH domain)/Phosphotyrosine-binding domain (PTB)"/>
    <property type="match status" value="1"/>
</dbReference>
<dbReference type="SUPFAM" id="SSF50729">
    <property type="entry name" value="PH domain-like"/>
    <property type="match status" value="1"/>
</dbReference>
<proteinExistence type="predicted"/>
<dbReference type="GO" id="GO:0042147">
    <property type="term" value="P:retrograde transport, endosome to Golgi"/>
    <property type="evidence" value="ECO:0007669"/>
    <property type="project" value="TreeGrafter"/>
</dbReference>
<organism evidence="3 4">
    <name type="scientific">Nadsonia fulvescens var. elongata DSM 6958</name>
    <dbReference type="NCBI Taxonomy" id="857566"/>
    <lineage>
        <taxon>Eukaryota</taxon>
        <taxon>Fungi</taxon>
        <taxon>Dikarya</taxon>
        <taxon>Ascomycota</taxon>
        <taxon>Saccharomycotina</taxon>
        <taxon>Dipodascomycetes</taxon>
        <taxon>Dipodascales</taxon>
        <taxon>Dipodascales incertae sedis</taxon>
        <taxon>Nadsonia</taxon>
    </lineage>
</organism>
<dbReference type="Pfam" id="PF00169">
    <property type="entry name" value="PH"/>
    <property type="match status" value="1"/>
</dbReference>
<evidence type="ECO:0000256" key="1">
    <source>
        <dbReference type="ARBA" id="ARBA00022553"/>
    </source>
</evidence>
<dbReference type="GO" id="GO:0055037">
    <property type="term" value="C:recycling endosome"/>
    <property type="evidence" value="ECO:0007669"/>
    <property type="project" value="TreeGrafter"/>
</dbReference>
<dbReference type="FunFam" id="2.30.29.30:FF:000230">
    <property type="entry name" value="Polarized growth protein (Boi2)"/>
    <property type="match status" value="1"/>
</dbReference>
<keyword evidence="4" id="KW-1185">Reference proteome</keyword>
<dbReference type="EMBL" id="KV454408">
    <property type="protein sequence ID" value="ODQ66401.1"/>
    <property type="molecule type" value="Genomic_DNA"/>
</dbReference>
<dbReference type="PANTHER" id="PTHR22902">
    <property type="entry name" value="SESQUIPEDALIAN"/>
    <property type="match status" value="1"/>
</dbReference>
<dbReference type="GO" id="GO:0007032">
    <property type="term" value="P:endosome organization"/>
    <property type="evidence" value="ECO:0007669"/>
    <property type="project" value="TreeGrafter"/>
</dbReference>
<feature type="non-terminal residue" evidence="3">
    <location>
        <position position="144"/>
    </location>
</feature>
<keyword evidence="1" id="KW-0597">Phosphoprotein</keyword>
<feature type="domain" description="PH" evidence="2">
    <location>
        <begin position="2"/>
        <end position="121"/>
    </location>
</feature>
<protein>
    <submittedName>
        <fullName evidence="3">YBL085Wp-like protein</fullName>
    </submittedName>
</protein>
<gene>
    <name evidence="3" type="ORF">NADFUDRAFT_6058</name>
</gene>
<dbReference type="InterPro" id="IPR001849">
    <property type="entry name" value="PH_domain"/>
</dbReference>
<dbReference type="SMART" id="SM00233">
    <property type="entry name" value="PH"/>
    <property type="match status" value="1"/>
</dbReference>
<evidence type="ECO:0000313" key="3">
    <source>
        <dbReference type="EMBL" id="ODQ66401.1"/>
    </source>
</evidence>
<dbReference type="InterPro" id="IPR045188">
    <property type="entry name" value="Boi1/Boi2-like"/>
</dbReference>